<proteinExistence type="predicted"/>
<feature type="compositionally biased region" description="Low complexity" evidence="1">
    <location>
        <begin position="168"/>
        <end position="192"/>
    </location>
</feature>
<feature type="region of interest" description="Disordered" evidence="1">
    <location>
        <begin position="82"/>
        <end position="262"/>
    </location>
</feature>
<protein>
    <submittedName>
        <fullName evidence="2">Uncharacterized protein</fullName>
    </submittedName>
</protein>
<dbReference type="AlphaFoldDB" id="A0A4R3ZQE9"/>
<feature type="compositionally biased region" description="Low complexity" evidence="1">
    <location>
        <begin position="118"/>
        <end position="131"/>
    </location>
</feature>
<comment type="caution">
    <text evidence="2">The sequence shown here is derived from an EMBL/GenBank/DDBJ whole genome shotgun (WGS) entry which is preliminary data.</text>
</comment>
<gene>
    <name evidence="2" type="ORF">EDD19_12415</name>
</gene>
<feature type="compositionally biased region" description="Basic and acidic residues" evidence="1">
    <location>
        <begin position="141"/>
        <end position="157"/>
    </location>
</feature>
<dbReference type="EMBL" id="SMCX01000024">
    <property type="protein sequence ID" value="TCW21362.1"/>
    <property type="molecule type" value="Genomic_DNA"/>
</dbReference>
<name>A0A4R3ZQE9_9ACTN</name>
<evidence type="ECO:0000256" key="1">
    <source>
        <dbReference type="SAM" id="MobiDB-lite"/>
    </source>
</evidence>
<evidence type="ECO:0000313" key="2">
    <source>
        <dbReference type="EMBL" id="TCW21362.1"/>
    </source>
</evidence>
<dbReference type="Proteomes" id="UP000295805">
    <property type="component" value="Unassembled WGS sequence"/>
</dbReference>
<organism evidence="2 3">
    <name type="scientific">Dietzia cinnamea</name>
    <dbReference type="NCBI Taxonomy" id="321318"/>
    <lineage>
        <taxon>Bacteria</taxon>
        <taxon>Bacillati</taxon>
        <taxon>Actinomycetota</taxon>
        <taxon>Actinomycetes</taxon>
        <taxon>Mycobacteriales</taxon>
        <taxon>Dietziaceae</taxon>
        <taxon>Dietzia</taxon>
    </lineage>
</organism>
<reference evidence="2 3" key="1">
    <citation type="submission" date="2019-03" db="EMBL/GenBank/DDBJ databases">
        <title>Root nodule microbial communities of legume samples collected from USA, Mexico and Botswana.</title>
        <authorList>
            <person name="Hirsch A."/>
        </authorList>
    </citation>
    <scope>NUCLEOTIDE SEQUENCE [LARGE SCALE GENOMIC DNA]</scope>
    <source>
        <strain evidence="2 3">55</strain>
    </source>
</reference>
<evidence type="ECO:0000313" key="3">
    <source>
        <dbReference type="Proteomes" id="UP000295805"/>
    </source>
</evidence>
<sequence>MPTAGQPLAAGRSPTPGSLAVPYQYWYQYRAGEQGVEVTENDQRSTAGPALRGALVGATTALIAFGGVSVALAATQSGIEEATAPAARPSTTQAGVDVAQKTSATPRSAKAAQSTSPRTATQQRSAQAQQAGLAKAVQPTREVKEEKKPDERRESAPKVEIAPAPQAPTQQVRSPQPVPVQQSPSYPVQQAPTYPVQQAPVRQAPAPAPAPAPAAAPAPAPAPAAAPAPAPAAAPQGITIDLGGRAPVVPQAPILPKQLHIG</sequence>
<accession>A0A4R3ZQE9</accession>
<feature type="compositionally biased region" description="Polar residues" evidence="1">
    <location>
        <begin position="89"/>
        <end position="117"/>
    </location>
</feature>
<feature type="compositionally biased region" description="Pro residues" evidence="1">
    <location>
        <begin position="206"/>
        <end position="232"/>
    </location>
</feature>